<dbReference type="SUPFAM" id="SSF46785">
    <property type="entry name" value="Winged helix' DNA-binding domain"/>
    <property type="match status" value="1"/>
</dbReference>
<dbReference type="RefSeq" id="WP_185062039.1">
    <property type="nucleotide sequence ID" value="NZ_BAABJP010000062.1"/>
</dbReference>
<keyword evidence="3" id="KW-1185">Reference proteome</keyword>
<dbReference type="PANTHER" id="PTHR33164">
    <property type="entry name" value="TRANSCRIPTIONAL REGULATOR, MARR FAMILY"/>
    <property type="match status" value="1"/>
</dbReference>
<organism evidence="2 3">
    <name type="scientific">Pseudonocardia eucalypti</name>
    <dbReference type="NCBI Taxonomy" id="648755"/>
    <lineage>
        <taxon>Bacteria</taxon>
        <taxon>Bacillati</taxon>
        <taxon>Actinomycetota</taxon>
        <taxon>Actinomycetes</taxon>
        <taxon>Pseudonocardiales</taxon>
        <taxon>Pseudonocardiaceae</taxon>
        <taxon>Pseudonocardia</taxon>
    </lineage>
</organism>
<dbReference type="PROSITE" id="PS50995">
    <property type="entry name" value="HTH_MARR_2"/>
    <property type="match status" value="1"/>
</dbReference>
<dbReference type="SMART" id="SM00347">
    <property type="entry name" value="HTH_MARR"/>
    <property type="match status" value="1"/>
</dbReference>
<dbReference type="InterPro" id="IPR036388">
    <property type="entry name" value="WH-like_DNA-bd_sf"/>
</dbReference>
<protein>
    <submittedName>
        <fullName evidence="2">MarR family transcriptional regulator</fullName>
    </submittedName>
</protein>
<evidence type="ECO:0000259" key="1">
    <source>
        <dbReference type="PROSITE" id="PS50995"/>
    </source>
</evidence>
<dbReference type="InterPro" id="IPR039422">
    <property type="entry name" value="MarR/SlyA-like"/>
</dbReference>
<accession>A0ABP9RAV1</accession>
<feature type="domain" description="HTH marR-type" evidence="1">
    <location>
        <begin position="22"/>
        <end position="158"/>
    </location>
</feature>
<evidence type="ECO:0000313" key="3">
    <source>
        <dbReference type="Proteomes" id="UP001428817"/>
    </source>
</evidence>
<dbReference type="Pfam" id="PF01047">
    <property type="entry name" value="MarR"/>
    <property type="match status" value="1"/>
</dbReference>
<sequence>MSAEQDPIEFTREHWADQDQPGAEYFAAMGALMRTHQLMINELDRELKAHNLSRTAFLLMATLLISREHTRPLGQLSRHLLVHPTTITLVVDQLAARELVHRRPHPTDRRTVLATLTEEGLRAVTKAAESLAAARFGLTSVNEPLARRLSAVLGEVRTKMDDAP</sequence>
<dbReference type="PANTHER" id="PTHR33164:SF101">
    <property type="entry name" value="TRANSCRIPTIONAL REPRESSOR MPRA"/>
    <property type="match status" value="1"/>
</dbReference>
<dbReference type="EMBL" id="BAABJP010000062">
    <property type="protein sequence ID" value="GAA5174294.1"/>
    <property type="molecule type" value="Genomic_DNA"/>
</dbReference>
<proteinExistence type="predicted"/>
<dbReference type="Proteomes" id="UP001428817">
    <property type="component" value="Unassembled WGS sequence"/>
</dbReference>
<reference evidence="3" key="1">
    <citation type="journal article" date="2019" name="Int. J. Syst. Evol. Microbiol.">
        <title>The Global Catalogue of Microorganisms (GCM) 10K type strain sequencing project: providing services to taxonomists for standard genome sequencing and annotation.</title>
        <authorList>
            <consortium name="The Broad Institute Genomics Platform"/>
            <consortium name="The Broad Institute Genome Sequencing Center for Infectious Disease"/>
            <person name="Wu L."/>
            <person name="Ma J."/>
        </authorList>
    </citation>
    <scope>NUCLEOTIDE SEQUENCE [LARGE SCALE GENOMIC DNA]</scope>
    <source>
        <strain evidence="3">JCM 18303</strain>
    </source>
</reference>
<gene>
    <name evidence="2" type="ORF">GCM10023321_77780</name>
</gene>
<dbReference type="InterPro" id="IPR036390">
    <property type="entry name" value="WH_DNA-bd_sf"/>
</dbReference>
<name>A0ABP9RAV1_9PSEU</name>
<evidence type="ECO:0000313" key="2">
    <source>
        <dbReference type="EMBL" id="GAA5174294.1"/>
    </source>
</evidence>
<dbReference type="Gene3D" id="1.10.10.10">
    <property type="entry name" value="Winged helix-like DNA-binding domain superfamily/Winged helix DNA-binding domain"/>
    <property type="match status" value="1"/>
</dbReference>
<comment type="caution">
    <text evidence="2">The sequence shown here is derived from an EMBL/GenBank/DDBJ whole genome shotgun (WGS) entry which is preliminary data.</text>
</comment>
<dbReference type="InterPro" id="IPR000835">
    <property type="entry name" value="HTH_MarR-typ"/>
</dbReference>